<proteinExistence type="inferred from homology"/>
<dbReference type="InterPro" id="IPR001451">
    <property type="entry name" value="Hexapep"/>
</dbReference>
<protein>
    <recommendedName>
        <fullName evidence="7">Acetyltransferase</fullName>
    </recommendedName>
</protein>
<keyword evidence="6" id="KW-1185">Reference proteome</keyword>
<organism evidence="5 6">
    <name type="scientific">Mycolicibacterium anyangense</name>
    <dbReference type="NCBI Taxonomy" id="1431246"/>
    <lineage>
        <taxon>Bacteria</taxon>
        <taxon>Bacillati</taxon>
        <taxon>Actinomycetota</taxon>
        <taxon>Actinomycetes</taxon>
        <taxon>Mycobacteriales</taxon>
        <taxon>Mycobacteriaceae</taxon>
        <taxon>Mycolicibacterium</taxon>
    </lineage>
</organism>
<evidence type="ECO:0008006" key="7">
    <source>
        <dbReference type="Google" id="ProtNLM"/>
    </source>
</evidence>
<evidence type="ECO:0000256" key="2">
    <source>
        <dbReference type="ARBA" id="ARBA00022679"/>
    </source>
</evidence>
<dbReference type="PROSITE" id="PS00101">
    <property type="entry name" value="HEXAPEP_TRANSFERASES"/>
    <property type="match status" value="1"/>
</dbReference>
<evidence type="ECO:0000256" key="1">
    <source>
        <dbReference type="ARBA" id="ARBA00007274"/>
    </source>
</evidence>
<feature type="region of interest" description="Disordered" evidence="4">
    <location>
        <begin position="1"/>
        <end position="20"/>
    </location>
</feature>
<dbReference type="Pfam" id="PF00132">
    <property type="entry name" value="Hexapep"/>
    <property type="match status" value="1"/>
</dbReference>
<dbReference type="InterPro" id="IPR011004">
    <property type="entry name" value="Trimer_LpxA-like_sf"/>
</dbReference>
<dbReference type="Pfam" id="PF14602">
    <property type="entry name" value="Hexapep_2"/>
    <property type="match status" value="1"/>
</dbReference>
<dbReference type="GO" id="GO:0008374">
    <property type="term" value="F:O-acyltransferase activity"/>
    <property type="evidence" value="ECO:0007669"/>
    <property type="project" value="TreeGrafter"/>
</dbReference>
<dbReference type="SUPFAM" id="SSF51161">
    <property type="entry name" value="Trimeric LpxA-like enzymes"/>
    <property type="match status" value="1"/>
</dbReference>
<evidence type="ECO:0000313" key="6">
    <source>
        <dbReference type="Proteomes" id="UP000467249"/>
    </source>
</evidence>
<evidence type="ECO:0000256" key="4">
    <source>
        <dbReference type="SAM" id="MobiDB-lite"/>
    </source>
</evidence>
<dbReference type="InterPro" id="IPR018357">
    <property type="entry name" value="Hexapep_transf_CS"/>
</dbReference>
<evidence type="ECO:0000256" key="3">
    <source>
        <dbReference type="ARBA" id="ARBA00022737"/>
    </source>
</evidence>
<reference evidence="5 6" key="1">
    <citation type="journal article" date="2019" name="Emerg. Microbes Infect.">
        <title>Comprehensive subspecies identification of 175 nontuberculous mycobacteria species based on 7547 genomic profiles.</title>
        <authorList>
            <person name="Matsumoto Y."/>
            <person name="Kinjo T."/>
            <person name="Motooka D."/>
            <person name="Nabeya D."/>
            <person name="Jung N."/>
            <person name="Uechi K."/>
            <person name="Horii T."/>
            <person name="Iida T."/>
            <person name="Fujita J."/>
            <person name="Nakamura S."/>
        </authorList>
    </citation>
    <scope>NUCLEOTIDE SEQUENCE [LARGE SCALE GENOMIC DNA]</scope>
    <source>
        <strain evidence="5 6">JCM 30275</strain>
    </source>
</reference>
<dbReference type="InterPro" id="IPR051159">
    <property type="entry name" value="Hexapeptide_acetyltransf"/>
</dbReference>
<dbReference type="Proteomes" id="UP000467249">
    <property type="component" value="Chromosome"/>
</dbReference>
<sequence length="206" mass="22423">MTSEPLLTDDGLPPSLEPVKPPPMQDISFLRKLYNRVGLLGFNLFFTYFPSHHVRQAYLRLFGAKIGKDSSIFRGTTILDIGNLTIGEACSIGFRCMLDARGGITIGDNVVLASDVHIIGGYHDHNDPSFAPILQPCVIEDYVWVASRSTILSGVTLGRGAVVGGCSMVRGDVGALQVVAGVPAKVLSTRNPDALRYRPKYRPLFY</sequence>
<keyword evidence="3" id="KW-0677">Repeat</keyword>
<dbReference type="AlphaFoldDB" id="A0A6N4W2G6"/>
<dbReference type="EMBL" id="AP022620">
    <property type="protein sequence ID" value="BBZ75189.1"/>
    <property type="molecule type" value="Genomic_DNA"/>
</dbReference>
<keyword evidence="2" id="KW-0808">Transferase</keyword>
<dbReference type="PANTHER" id="PTHR23416:SF23">
    <property type="entry name" value="ACETYLTRANSFERASE C18B11.09C-RELATED"/>
    <property type="match status" value="1"/>
</dbReference>
<evidence type="ECO:0000313" key="5">
    <source>
        <dbReference type="EMBL" id="BBZ75189.1"/>
    </source>
</evidence>
<name>A0A6N4W2G6_9MYCO</name>
<comment type="similarity">
    <text evidence="1">Belongs to the transferase hexapeptide repeat family.</text>
</comment>
<dbReference type="GO" id="GO:0005829">
    <property type="term" value="C:cytosol"/>
    <property type="evidence" value="ECO:0007669"/>
    <property type="project" value="TreeGrafter"/>
</dbReference>
<dbReference type="PANTHER" id="PTHR23416">
    <property type="entry name" value="SIALIC ACID SYNTHASE-RELATED"/>
    <property type="match status" value="1"/>
</dbReference>
<dbReference type="CDD" id="cd04647">
    <property type="entry name" value="LbH_MAT_like"/>
    <property type="match status" value="1"/>
</dbReference>
<dbReference type="Gene3D" id="2.160.10.10">
    <property type="entry name" value="Hexapeptide repeat proteins"/>
    <property type="match status" value="1"/>
</dbReference>
<gene>
    <name evidence="5" type="ORF">MANY_05260</name>
</gene>
<accession>A0A6N4W2G6</accession>
<dbReference type="KEGG" id="many:MANY_05260"/>